<evidence type="ECO:0000313" key="2">
    <source>
        <dbReference type="EMBL" id="KAB1647909.1"/>
    </source>
</evidence>
<reference evidence="2 3" key="1">
    <citation type="submission" date="2019-09" db="EMBL/GenBank/DDBJ databases">
        <title>Phylogeny of genus Pseudoclavibacter and closely related genus.</title>
        <authorList>
            <person name="Li Y."/>
        </authorList>
    </citation>
    <scope>NUCLEOTIDE SEQUENCE [LARGE SCALE GENOMIC DNA]</scope>
    <source>
        <strain evidence="2 3">EGI 60007</strain>
    </source>
</reference>
<keyword evidence="1" id="KW-1133">Transmembrane helix</keyword>
<keyword evidence="1" id="KW-0812">Transmembrane</keyword>
<accession>A0A6H9WJT2</accession>
<name>A0A6H9WJT2_9MICO</name>
<organism evidence="2 3">
    <name type="scientific">Pseudoclavibacter endophyticus</name>
    <dbReference type="NCBI Taxonomy" id="1778590"/>
    <lineage>
        <taxon>Bacteria</taxon>
        <taxon>Bacillati</taxon>
        <taxon>Actinomycetota</taxon>
        <taxon>Actinomycetes</taxon>
        <taxon>Micrococcales</taxon>
        <taxon>Microbacteriaceae</taxon>
        <taxon>Pseudoclavibacter</taxon>
    </lineage>
</organism>
<feature type="transmembrane region" description="Helical" evidence="1">
    <location>
        <begin position="38"/>
        <end position="55"/>
    </location>
</feature>
<keyword evidence="3" id="KW-1185">Reference proteome</keyword>
<dbReference type="EMBL" id="WBJY01000003">
    <property type="protein sequence ID" value="KAB1647909.1"/>
    <property type="molecule type" value="Genomic_DNA"/>
</dbReference>
<keyword evidence="1" id="KW-0472">Membrane</keyword>
<dbReference type="AlphaFoldDB" id="A0A6H9WJT2"/>
<dbReference type="Proteomes" id="UP000431744">
    <property type="component" value="Unassembled WGS sequence"/>
</dbReference>
<proteinExistence type="predicted"/>
<sequence>MTKYPVEVARTESREAGGAVRPILENSTACTHCQMPNYLAWWCPFWMLQVFFGLMDRQYDGLLVWIILCICVLRFRGA</sequence>
<comment type="caution">
    <text evidence="2">The sequence shown here is derived from an EMBL/GenBank/DDBJ whole genome shotgun (WGS) entry which is preliminary data.</text>
</comment>
<evidence type="ECO:0000256" key="1">
    <source>
        <dbReference type="SAM" id="Phobius"/>
    </source>
</evidence>
<protein>
    <submittedName>
        <fullName evidence="2">Uncharacterized protein</fullName>
    </submittedName>
</protein>
<evidence type="ECO:0000313" key="3">
    <source>
        <dbReference type="Proteomes" id="UP000431744"/>
    </source>
</evidence>
<gene>
    <name evidence="2" type="ORF">F8O04_12945</name>
</gene>
<dbReference type="RefSeq" id="WP_158029802.1">
    <property type="nucleotide sequence ID" value="NZ_BMHG01000001.1"/>
</dbReference>